<protein>
    <submittedName>
        <fullName evidence="2">Phage tail protein</fullName>
    </submittedName>
</protein>
<organism evidence="2 3">
    <name type="scientific">Atlantibacter subterraneus</name>
    <dbReference type="NCBI Taxonomy" id="255519"/>
    <lineage>
        <taxon>Bacteria</taxon>
        <taxon>Pseudomonadati</taxon>
        <taxon>Pseudomonadota</taxon>
        <taxon>Gammaproteobacteria</taxon>
        <taxon>Enterobacterales</taxon>
        <taxon>Enterobacteriaceae</taxon>
        <taxon>Atlantibacter</taxon>
    </lineage>
</organism>
<evidence type="ECO:0000259" key="1">
    <source>
        <dbReference type="Pfam" id="PF25670"/>
    </source>
</evidence>
<evidence type="ECO:0000313" key="2">
    <source>
        <dbReference type="EMBL" id="MDV7024176.1"/>
    </source>
</evidence>
<comment type="caution">
    <text evidence="2">The sequence shown here is derived from an EMBL/GenBank/DDBJ whole genome shotgun (WGS) entry which is preliminary data.</text>
</comment>
<accession>A0ABU4E648</accession>
<dbReference type="Pfam" id="PF25670">
    <property type="entry name" value="Phage_tail_C_2"/>
    <property type="match status" value="1"/>
</dbReference>
<dbReference type="InterPro" id="IPR058008">
    <property type="entry name" value="Gp26_C"/>
</dbReference>
<proteinExistence type="predicted"/>
<dbReference type="Proteomes" id="UP001187066">
    <property type="component" value="Unassembled WGS sequence"/>
</dbReference>
<feature type="non-terminal residue" evidence="2">
    <location>
        <position position="1"/>
    </location>
</feature>
<evidence type="ECO:0000313" key="3">
    <source>
        <dbReference type="Proteomes" id="UP001187066"/>
    </source>
</evidence>
<feature type="domain" description="Phage tail protein C-terminal" evidence="1">
    <location>
        <begin position="1"/>
        <end position="55"/>
    </location>
</feature>
<keyword evidence="3" id="KW-1185">Reference proteome</keyword>
<name>A0ABU4E648_9ENTR</name>
<reference evidence="2 3" key="1">
    <citation type="submission" date="2023-10" db="EMBL/GenBank/DDBJ databases">
        <authorList>
            <person name="Dale J."/>
        </authorList>
    </citation>
    <scope>NUCLEOTIDE SEQUENCE [LARGE SCALE GENOMIC DNA]</scope>
    <source>
        <strain evidence="2 3">2023EL-00970</strain>
    </source>
</reference>
<dbReference type="EMBL" id="JAWLOF010000011">
    <property type="protein sequence ID" value="MDV7024176.1"/>
    <property type="molecule type" value="Genomic_DNA"/>
</dbReference>
<gene>
    <name evidence="2" type="ORF">R4P48_16000</name>
</gene>
<sequence>DYEIAEDGDITLRTYHREHANVPAFARNHIDGLADGDPVDIPTGRWVDLRVEMPENSLWNVEQTRLAAEFRAEYERQQREAEQRNQPGDSAS</sequence>